<keyword evidence="2" id="KW-1185">Reference proteome</keyword>
<dbReference type="AlphaFoldDB" id="A0A1E5XPL3"/>
<dbReference type="InterPro" id="IPR036388">
    <property type="entry name" value="WH-like_DNA-bd_sf"/>
</dbReference>
<dbReference type="Gene3D" id="1.10.10.10">
    <property type="entry name" value="Winged helix-like DNA-binding domain superfamily/Winged helix DNA-binding domain"/>
    <property type="match status" value="1"/>
</dbReference>
<sequence length="125" mass="14039">MTEVKLQRHKDLRAQMKAVARGEKPAPADAALPSFESAEVLLRLLTPDNRELLRMIRDEHPQSVAELARLSKRAQPNLLRTLGKLEAFGLIEMTSSGNRRIPTSKVTRLSVQIDPYSLNDKLEIA</sequence>
<protein>
    <recommendedName>
        <fullName evidence="3">MarR family transcriptional regulator</fullName>
    </recommendedName>
</protein>
<dbReference type="Proteomes" id="UP000095463">
    <property type="component" value="Unassembled WGS sequence"/>
</dbReference>
<dbReference type="SUPFAM" id="SSF46785">
    <property type="entry name" value="Winged helix' DNA-binding domain"/>
    <property type="match status" value="1"/>
</dbReference>
<comment type="caution">
    <text evidence="1">The sequence shown here is derived from an EMBL/GenBank/DDBJ whole genome shotgun (WGS) entry which is preliminary data.</text>
</comment>
<dbReference type="Pfam" id="PF25212">
    <property type="entry name" value="HVO_A0114"/>
    <property type="match status" value="1"/>
</dbReference>
<reference evidence="1 2" key="1">
    <citation type="journal article" date="2015" name="Genome Announc.">
        <title>Genome Assemblies of Three Soil-Associated Devosia species: D. insulae, D. limi, and D. soli.</title>
        <authorList>
            <person name="Hassan Y.I."/>
            <person name="Lepp D."/>
            <person name="Zhou T."/>
        </authorList>
    </citation>
    <scope>NUCLEOTIDE SEQUENCE [LARGE SCALE GENOMIC DNA]</scope>
    <source>
        <strain evidence="1 2">DS-56</strain>
    </source>
</reference>
<gene>
    <name evidence="1" type="ORF">VW23_020835</name>
</gene>
<evidence type="ECO:0000313" key="1">
    <source>
        <dbReference type="EMBL" id="OEO30533.1"/>
    </source>
</evidence>
<dbReference type="RefSeq" id="WP_069910259.1">
    <property type="nucleotide sequence ID" value="NZ_LAJE02000199.1"/>
</dbReference>
<dbReference type="InterPro" id="IPR036390">
    <property type="entry name" value="WH_DNA-bd_sf"/>
</dbReference>
<accession>A0A1E5XPL3</accession>
<organism evidence="1 2">
    <name type="scientific">Devosia insulae DS-56</name>
    <dbReference type="NCBI Taxonomy" id="1116389"/>
    <lineage>
        <taxon>Bacteria</taxon>
        <taxon>Pseudomonadati</taxon>
        <taxon>Pseudomonadota</taxon>
        <taxon>Alphaproteobacteria</taxon>
        <taxon>Hyphomicrobiales</taxon>
        <taxon>Devosiaceae</taxon>
        <taxon>Devosia</taxon>
    </lineage>
</organism>
<evidence type="ECO:0008006" key="3">
    <source>
        <dbReference type="Google" id="ProtNLM"/>
    </source>
</evidence>
<evidence type="ECO:0000313" key="2">
    <source>
        <dbReference type="Proteomes" id="UP000095463"/>
    </source>
</evidence>
<name>A0A1E5XPL3_9HYPH</name>
<dbReference type="EMBL" id="LAJE02000199">
    <property type="protein sequence ID" value="OEO30533.1"/>
    <property type="molecule type" value="Genomic_DNA"/>
</dbReference>
<proteinExistence type="predicted"/>
<dbReference type="OrthoDB" id="8449527at2"/>